<feature type="domain" description="AMP-binding enzyme C-terminal" evidence="4">
    <location>
        <begin position="452"/>
        <end position="530"/>
    </location>
</feature>
<dbReference type="InterPro" id="IPR025110">
    <property type="entry name" value="AMP-bd_C"/>
</dbReference>
<protein>
    <submittedName>
        <fullName evidence="5">Acyl-CoA synthetase</fullName>
    </submittedName>
</protein>
<dbReference type="PANTHER" id="PTHR43201">
    <property type="entry name" value="ACYL-COA SYNTHETASE"/>
    <property type="match status" value="1"/>
</dbReference>
<dbReference type="GO" id="GO:0031956">
    <property type="term" value="F:medium-chain fatty acid-CoA ligase activity"/>
    <property type="evidence" value="ECO:0007669"/>
    <property type="project" value="TreeGrafter"/>
</dbReference>
<feature type="domain" description="AMP-dependent synthetase/ligase" evidence="3">
    <location>
        <begin position="29"/>
        <end position="401"/>
    </location>
</feature>
<proteinExistence type="inferred from homology"/>
<name>A0A1A2WAZ8_MYCSC</name>
<dbReference type="Gene3D" id="3.40.50.12780">
    <property type="entry name" value="N-terminal domain of ligase-like"/>
    <property type="match status" value="1"/>
</dbReference>
<dbReference type="GO" id="GO:0006631">
    <property type="term" value="P:fatty acid metabolic process"/>
    <property type="evidence" value="ECO:0007669"/>
    <property type="project" value="TreeGrafter"/>
</dbReference>
<dbReference type="Gene3D" id="3.30.300.30">
    <property type="match status" value="1"/>
</dbReference>
<reference evidence="5 6" key="1">
    <citation type="submission" date="2016-06" db="EMBL/GenBank/DDBJ databases">
        <authorList>
            <person name="Kjaerup R.B."/>
            <person name="Dalgaard T.S."/>
            <person name="Juul-Madsen H.R."/>
        </authorList>
    </citation>
    <scope>NUCLEOTIDE SEQUENCE [LARGE SCALE GENOMIC DNA]</scope>
    <source>
        <strain evidence="5 6">E2838</strain>
    </source>
</reference>
<dbReference type="CDD" id="cd04433">
    <property type="entry name" value="AFD_class_I"/>
    <property type="match status" value="1"/>
</dbReference>
<dbReference type="InterPro" id="IPR042099">
    <property type="entry name" value="ANL_N_sf"/>
</dbReference>
<evidence type="ECO:0000313" key="5">
    <source>
        <dbReference type="EMBL" id="OBI10420.1"/>
    </source>
</evidence>
<dbReference type="EMBL" id="LZJY01000015">
    <property type="protein sequence ID" value="OBI10420.1"/>
    <property type="molecule type" value="Genomic_DNA"/>
</dbReference>
<dbReference type="InterPro" id="IPR045851">
    <property type="entry name" value="AMP-bd_C_sf"/>
</dbReference>
<dbReference type="SUPFAM" id="SSF56801">
    <property type="entry name" value="Acetyl-CoA synthetase-like"/>
    <property type="match status" value="1"/>
</dbReference>
<keyword evidence="2" id="KW-0436">Ligase</keyword>
<evidence type="ECO:0000259" key="3">
    <source>
        <dbReference type="Pfam" id="PF00501"/>
    </source>
</evidence>
<dbReference type="InterPro" id="IPR020845">
    <property type="entry name" value="AMP-binding_CS"/>
</dbReference>
<sequence>MSEAPRIFAYEPMPYAPVVPAMLVDLVAAYGDNDFVISTAGGGTIERITYAQAAARSAEMARRLLAAGVTKGVRVGILAPNGPDFAVAFLAATRIGAVAVPINTFFQPPELSWLLRDADIHTLLSVDSLLGKDMLARVGNAAGELPPPGAPLGLERLPQLRNIFGLGDSERTWPSAWPEPAPETFLSACESTVRPSDDLVVIYTSGSTSDPKGIIHTHGTVITHSRFVATQHEWKPDDRVYIPMVFFWVAGLVFGLLGPMQTGATILTEHKFDAGDVLRLLETERATYATGFPHVGRALANHPDFASADLSSLRGGYHQVLLPPELRAADPSLLVTQLGMTETCSSHTWWPPHEPVPESKRGSLGVAAPGYEHKVVDECGAEVPNGTIGEICVRGVAMMRGMIGRQHSDLFDADGWYHTKDAGYLDDEGFLFFTGRTDDMIKSSGANVAPVEVEAVIGGVDGVRIAYVVGVPDTDKGALVCAVVVLNQGRCASQDELAAACRKELAAYKVPKRWVILPDADRLPYTTTNKIDKPRLVQLVTSGELA</sequence>
<evidence type="ECO:0000256" key="2">
    <source>
        <dbReference type="ARBA" id="ARBA00022598"/>
    </source>
</evidence>
<dbReference type="Proteomes" id="UP000092207">
    <property type="component" value="Unassembled WGS sequence"/>
</dbReference>
<evidence type="ECO:0000313" key="6">
    <source>
        <dbReference type="Proteomes" id="UP000092207"/>
    </source>
</evidence>
<dbReference type="PROSITE" id="PS00455">
    <property type="entry name" value="AMP_BINDING"/>
    <property type="match status" value="1"/>
</dbReference>
<evidence type="ECO:0000256" key="1">
    <source>
        <dbReference type="ARBA" id="ARBA00006432"/>
    </source>
</evidence>
<dbReference type="Pfam" id="PF13193">
    <property type="entry name" value="AMP-binding_C"/>
    <property type="match status" value="1"/>
</dbReference>
<gene>
    <name evidence="5" type="ORF">A5679_06835</name>
</gene>
<accession>A0A1A2WAZ8</accession>
<dbReference type="InterPro" id="IPR000873">
    <property type="entry name" value="AMP-dep_synth/lig_dom"/>
</dbReference>
<dbReference type="Pfam" id="PF00501">
    <property type="entry name" value="AMP-binding"/>
    <property type="match status" value="1"/>
</dbReference>
<dbReference type="RefSeq" id="WP_067300757.1">
    <property type="nucleotide sequence ID" value="NZ_LZJY01000015.1"/>
</dbReference>
<dbReference type="PANTHER" id="PTHR43201:SF5">
    <property type="entry name" value="MEDIUM-CHAIN ACYL-COA LIGASE ACSF2, MITOCHONDRIAL"/>
    <property type="match status" value="1"/>
</dbReference>
<dbReference type="AlphaFoldDB" id="A0A1A2WAZ8"/>
<comment type="similarity">
    <text evidence="1">Belongs to the ATP-dependent AMP-binding enzyme family.</text>
</comment>
<evidence type="ECO:0000259" key="4">
    <source>
        <dbReference type="Pfam" id="PF13193"/>
    </source>
</evidence>
<organism evidence="5 6">
    <name type="scientific">Mycobacterium scrofulaceum</name>
    <dbReference type="NCBI Taxonomy" id="1783"/>
    <lineage>
        <taxon>Bacteria</taxon>
        <taxon>Bacillati</taxon>
        <taxon>Actinomycetota</taxon>
        <taxon>Actinomycetes</taxon>
        <taxon>Mycobacteriales</taxon>
        <taxon>Mycobacteriaceae</taxon>
        <taxon>Mycobacterium</taxon>
    </lineage>
</organism>
<comment type="caution">
    <text evidence="5">The sequence shown here is derived from an EMBL/GenBank/DDBJ whole genome shotgun (WGS) entry which is preliminary data.</text>
</comment>